<organism evidence="3 4">
    <name type="scientific">Paramuricea clavata</name>
    <name type="common">Red gorgonian</name>
    <name type="synonym">Violescent sea-whip</name>
    <dbReference type="NCBI Taxonomy" id="317549"/>
    <lineage>
        <taxon>Eukaryota</taxon>
        <taxon>Metazoa</taxon>
        <taxon>Cnidaria</taxon>
        <taxon>Anthozoa</taxon>
        <taxon>Octocorallia</taxon>
        <taxon>Malacalcyonacea</taxon>
        <taxon>Plexauridae</taxon>
        <taxon>Paramuricea</taxon>
    </lineage>
</organism>
<evidence type="ECO:0000313" key="4">
    <source>
        <dbReference type="Proteomes" id="UP001152795"/>
    </source>
</evidence>
<keyword evidence="2" id="KW-0732">Signal</keyword>
<gene>
    <name evidence="3" type="ORF">PACLA_8A058231</name>
</gene>
<sequence>MIIVVLIFACILRIGKNTRTKGKEKQRAAKSKPKTMSEEIDVNMDSEQPKSYLCMTILMCSLCFNSSTPLKSKPLEKTIELHSEEDDILNINSLSQSSDNLNQSYRMLDDTASVHRSSPTGSSSSDVGSDSDQDSLSECALSDEDSDRNSDKDSDENIT</sequence>
<feature type="compositionally biased region" description="Low complexity" evidence="1">
    <location>
        <begin position="114"/>
        <end position="128"/>
    </location>
</feature>
<protein>
    <submittedName>
        <fullName evidence="3">Uncharacterized protein</fullName>
    </submittedName>
</protein>
<feature type="chain" id="PRO_5043388975" evidence="2">
    <location>
        <begin position="18"/>
        <end position="159"/>
    </location>
</feature>
<name>A0A6S7G2E2_PARCT</name>
<reference evidence="3" key="1">
    <citation type="submission" date="2020-04" db="EMBL/GenBank/DDBJ databases">
        <authorList>
            <person name="Alioto T."/>
            <person name="Alioto T."/>
            <person name="Gomez Garrido J."/>
        </authorList>
    </citation>
    <scope>NUCLEOTIDE SEQUENCE</scope>
    <source>
        <strain evidence="3">A484AB</strain>
    </source>
</reference>
<evidence type="ECO:0000256" key="2">
    <source>
        <dbReference type="SAM" id="SignalP"/>
    </source>
</evidence>
<dbReference type="Proteomes" id="UP001152795">
    <property type="component" value="Unassembled WGS sequence"/>
</dbReference>
<accession>A0A6S7G2E2</accession>
<proteinExistence type="predicted"/>
<dbReference type="AlphaFoldDB" id="A0A6S7G2E2"/>
<feature type="compositionally biased region" description="Acidic residues" evidence="1">
    <location>
        <begin position="129"/>
        <end position="146"/>
    </location>
</feature>
<evidence type="ECO:0000256" key="1">
    <source>
        <dbReference type="SAM" id="MobiDB-lite"/>
    </source>
</evidence>
<dbReference type="EMBL" id="CACRXK020000938">
    <property type="protein sequence ID" value="CAB3985915.1"/>
    <property type="molecule type" value="Genomic_DNA"/>
</dbReference>
<feature type="signal peptide" evidence="2">
    <location>
        <begin position="1"/>
        <end position="17"/>
    </location>
</feature>
<keyword evidence="4" id="KW-1185">Reference proteome</keyword>
<feature type="region of interest" description="Disordered" evidence="1">
    <location>
        <begin position="101"/>
        <end position="159"/>
    </location>
</feature>
<comment type="caution">
    <text evidence="3">The sequence shown here is derived from an EMBL/GenBank/DDBJ whole genome shotgun (WGS) entry which is preliminary data.</text>
</comment>
<evidence type="ECO:0000313" key="3">
    <source>
        <dbReference type="EMBL" id="CAB3985915.1"/>
    </source>
</evidence>